<gene>
    <name evidence="1" type="ORF">K05K4_41540</name>
</gene>
<dbReference type="EMBL" id="CP017903">
    <property type="protein sequence ID" value="ARP20874.1"/>
    <property type="molecule type" value="Genomic_DNA"/>
</dbReference>
<accession>A0A1W6TIY8</accession>
<protein>
    <submittedName>
        <fullName evidence="1">Uncharacterized protein</fullName>
    </submittedName>
</protein>
<organism evidence="1">
    <name type="scientific">Vibrio alginolyticus</name>
    <dbReference type="NCBI Taxonomy" id="663"/>
    <lineage>
        <taxon>Bacteria</taxon>
        <taxon>Pseudomonadati</taxon>
        <taxon>Pseudomonadota</taxon>
        <taxon>Gammaproteobacteria</taxon>
        <taxon>Vibrionales</taxon>
        <taxon>Vibrionaceae</taxon>
        <taxon>Vibrio</taxon>
    </lineage>
</organism>
<dbReference type="AlphaFoldDB" id="A0A1W6TIY8"/>
<reference evidence="1" key="1">
    <citation type="submission" date="2016-10" db="EMBL/GenBank/DDBJ databases">
        <title>The High Quality Genome of Vibrio alginolyticus K01M1.</title>
        <authorList>
            <person name="Wendling C."/>
            <person name="Chibani C.M."/>
            <person name="Hertel R."/>
            <person name="Sproer C."/>
            <person name="Bunk B."/>
            <person name="Overmann J."/>
            <person name="Roth O."/>
            <person name="Liesegang H."/>
        </authorList>
    </citation>
    <scope>NUCLEOTIDE SEQUENCE</scope>
    <source>
        <strain evidence="1">K05K4</strain>
    </source>
</reference>
<evidence type="ECO:0000313" key="1">
    <source>
        <dbReference type="EMBL" id="ARP20874.1"/>
    </source>
</evidence>
<proteinExistence type="predicted"/>
<name>A0A1W6TIY8_VIBAL</name>
<sequence>MTSVSKPLRLAVFPNRVLRIGRAVSKVKLIIFRNLIKLIDNFTGLGKMNSIAYWGML</sequence>